<evidence type="ECO:0000256" key="1">
    <source>
        <dbReference type="SAM" id="Phobius"/>
    </source>
</evidence>
<reference evidence="2 3" key="1">
    <citation type="submission" date="2016-10" db="EMBL/GenBank/DDBJ databases">
        <title>Genome sequence of the ascomycete fungus Penicillium subrubescens.</title>
        <authorList>
            <person name="De Vries R.P."/>
            <person name="Peng M."/>
            <person name="Dilokpimol A."/>
            <person name="Hilden K."/>
            <person name="Makela M.R."/>
            <person name="Grigoriev I."/>
            <person name="Riley R."/>
            <person name="Granchi Z."/>
        </authorList>
    </citation>
    <scope>NUCLEOTIDE SEQUENCE [LARGE SCALE GENOMIC DNA]</scope>
    <source>
        <strain evidence="2 3">CBS 132785</strain>
    </source>
</reference>
<keyword evidence="1" id="KW-0472">Membrane</keyword>
<gene>
    <name evidence="2" type="ORF">PENSUB_11614</name>
</gene>
<evidence type="ECO:0000313" key="2">
    <source>
        <dbReference type="EMBL" id="OKO94347.1"/>
    </source>
</evidence>
<dbReference type="Proteomes" id="UP000186955">
    <property type="component" value="Unassembled WGS sequence"/>
</dbReference>
<feature type="transmembrane region" description="Helical" evidence="1">
    <location>
        <begin position="7"/>
        <end position="30"/>
    </location>
</feature>
<protein>
    <submittedName>
        <fullName evidence="2">Uncharacterized protein</fullName>
    </submittedName>
</protein>
<name>A0A1Q5T265_9EURO</name>
<dbReference type="EMBL" id="MNBE01000719">
    <property type="protein sequence ID" value="OKO94347.1"/>
    <property type="molecule type" value="Genomic_DNA"/>
</dbReference>
<keyword evidence="3" id="KW-1185">Reference proteome</keyword>
<sequence>MKKYGPLGCQLLGVVFVHTPLLNGMAWLWVRENEVFADRPVTPDLAPGLGAWGWFGCVTNNALSNGVEICGASGATALGTVCI</sequence>
<dbReference type="AlphaFoldDB" id="A0A1Q5T265"/>
<comment type="caution">
    <text evidence="2">The sequence shown here is derived from an EMBL/GenBank/DDBJ whole genome shotgun (WGS) entry which is preliminary data.</text>
</comment>
<proteinExistence type="predicted"/>
<keyword evidence="1" id="KW-1133">Transmembrane helix</keyword>
<organism evidence="2 3">
    <name type="scientific">Penicillium subrubescens</name>
    <dbReference type="NCBI Taxonomy" id="1316194"/>
    <lineage>
        <taxon>Eukaryota</taxon>
        <taxon>Fungi</taxon>
        <taxon>Dikarya</taxon>
        <taxon>Ascomycota</taxon>
        <taxon>Pezizomycotina</taxon>
        <taxon>Eurotiomycetes</taxon>
        <taxon>Eurotiomycetidae</taxon>
        <taxon>Eurotiales</taxon>
        <taxon>Aspergillaceae</taxon>
        <taxon>Penicillium</taxon>
    </lineage>
</organism>
<keyword evidence="1" id="KW-0812">Transmembrane</keyword>
<accession>A0A1Q5T265</accession>
<evidence type="ECO:0000313" key="3">
    <source>
        <dbReference type="Proteomes" id="UP000186955"/>
    </source>
</evidence>